<dbReference type="PANTHER" id="PTHR43808:SF31">
    <property type="entry name" value="N-ACETYL-L-CITRULLINE DEACETYLASE"/>
    <property type="match status" value="1"/>
</dbReference>
<dbReference type="GO" id="GO:0006526">
    <property type="term" value="P:L-arginine biosynthetic process"/>
    <property type="evidence" value="ECO:0007669"/>
    <property type="project" value="UniProtKB-KW"/>
</dbReference>
<dbReference type="EMBL" id="FYEH01000005">
    <property type="protein sequence ID" value="SNB67237.1"/>
    <property type="molecule type" value="Genomic_DNA"/>
</dbReference>
<dbReference type="Pfam" id="PF07687">
    <property type="entry name" value="M20_dimer"/>
    <property type="match status" value="1"/>
</dbReference>
<dbReference type="Proteomes" id="UP000197065">
    <property type="component" value="Unassembled WGS sequence"/>
</dbReference>
<dbReference type="NCBIfam" id="NF005710">
    <property type="entry name" value="PRK07522.1"/>
    <property type="match status" value="1"/>
</dbReference>
<dbReference type="InterPro" id="IPR011650">
    <property type="entry name" value="Peptidase_M20_dimer"/>
</dbReference>
<organism evidence="11 12">
    <name type="scientific">Arboricoccus pini</name>
    <dbReference type="NCBI Taxonomy" id="1963835"/>
    <lineage>
        <taxon>Bacteria</taxon>
        <taxon>Pseudomonadati</taxon>
        <taxon>Pseudomonadota</taxon>
        <taxon>Alphaproteobacteria</taxon>
        <taxon>Geminicoccales</taxon>
        <taxon>Geminicoccaceae</taxon>
        <taxon>Arboricoccus</taxon>
    </lineage>
</organism>
<evidence type="ECO:0000256" key="6">
    <source>
        <dbReference type="ARBA" id="ARBA00022723"/>
    </source>
</evidence>
<gene>
    <name evidence="11" type="ORF">SAMN07250955_105284</name>
</gene>
<evidence type="ECO:0000256" key="9">
    <source>
        <dbReference type="ARBA" id="ARBA00023285"/>
    </source>
</evidence>
<dbReference type="PANTHER" id="PTHR43808">
    <property type="entry name" value="ACETYLORNITHINE DEACETYLASE"/>
    <property type="match status" value="1"/>
</dbReference>
<evidence type="ECO:0000256" key="2">
    <source>
        <dbReference type="ARBA" id="ARBA00005691"/>
    </source>
</evidence>
<dbReference type="GO" id="GO:0046872">
    <property type="term" value="F:metal ion binding"/>
    <property type="evidence" value="ECO:0007669"/>
    <property type="project" value="UniProtKB-KW"/>
</dbReference>
<evidence type="ECO:0000256" key="3">
    <source>
        <dbReference type="ARBA" id="ARBA00022490"/>
    </source>
</evidence>
<dbReference type="PROSITE" id="PS00759">
    <property type="entry name" value="ARGE_DAPE_CPG2_2"/>
    <property type="match status" value="1"/>
</dbReference>
<evidence type="ECO:0000256" key="1">
    <source>
        <dbReference type="ARBA" id="ARBA00001947"/>
    </source>
</evidence>
<evidence type="ECO:0000256" key="5">
    <source>
        <dbReference type="ARBA" id="ARBA00022605"/>
    </source>
</evidence>
<keyword evidence="3" id="KW-0963">Cytoplasm</keyword>
<dbReference type="InterPro" id="IPR010169">
    <property type="entry name" value="AcOrn-deacetyl"/>
</dbReference>
<dbReference type="SUPFAM" id="SSF55031">
    <property type="entry name" value="Bacterial exopeptidase dimerisation domain"/>
    <property type="match status" value="1"/>
</dbReference>
<dbReference type="CDD" id="cd03894">
    <property type="entry name" value="M20_ArgE"/>
    <property type="match status" value="1"/>
</dbReference>
<dbReference type="AlphaFoldDB" id="A0A212R5C3"/>
<name>A0A212R5C3_9PROT</name>
<feature type="domain" description="Peptidase M20 dimerisation" evidence="10">
    <location>
        <begin position="176"/>
        <end position="284"/>
    </location>
</feature>
<dbReference type="SUPFAM" id="SSF53187">
    <property type="entry name" value="Zn-dependent exopeptidases"/>
    <property type="match status" value="1"/>
</dbReference>
<dbReference type="Pfam" id="PF01546">
    <property type="entry name" value="Peptidase_M20"/>
    <property type="match status" value="1"/>
</dbReference>
<evidence type="ECO:0000256" key="8">
    <source>
        <dbReference type="ARBA" id="ARBA00022833"/>
    </source>
</evidence>
<keyword evidence="9" id="KW-0170">Cobalt</keyword>
<dbReference type="GO" id="GO:0008777">
    <property type="term" value="F:acetylornithine deacetylase activity"/>
    <property type="evidence" value="ECO:0007669"/>
    <property type="project" value="TreeGrafter"/>
</dbReference>
<evidence type="ECO:0000313" key="12">
    <source>
        <dbReference type="Proteomes" id="UP000197065"/>
    </source>
</evidence>
<dbReference type="InterPro" id="IPR001261">
    <property type="entry name" value="ArgE/DapE_CS"/>
</dbReference>
<sequence>MGLRRVTVTIELLEQLVGFETVSGNSNLDLVEFVAGRLRAAGAECRVLPDPQGQKANLLAWIGPTDRPGLVLSGHSDVVPVTGQRWSGNPFALRRQDDRLIARGAADMKGFDAAAIALFERIDPTSLRHPLILALSFDEEVGCKGAPPLIHALLETLPAPLGCIVGEPTMMEPVDGHKGKVAMAVEIKGRAGHSALPHKAANAVFAAAQLIAALASRAAELQAEGPFAAGFEPAWTTLNVGRIEGGSQINIVPDRCRFEFEVRALPGTDPRDEVARVQRLVSEQVLPAMSAQAEECDIRFTELLRYPGFQAPEQSMIVRTVRDLTGGDEPAKVSYGTEAGLFAQSGIDVCVCGPGSIDVAHKPDEWITVGQLGRCDHFLDELVQRLCR</sequence>
<proteinExistence type="inferred from homology"/>
<dbReference type="InterPro" id="IPR050072">
    <property type="entry name" value="Peptidase_M20A"/>
</dbReference>
<evidence type="ECO:0000313" key="11">
    <source>
        <dbReference type="EMBL" id="SNB67237.1"/>
    </source>
</evidence>
<dbReference type="Gene3D" id="3.30.70.360">
    <property type="match status" value="1"/>
</dbReference>
<accession>A0A212R5C3</accession>
<evidence type="ECO:0000256" key="4">
    <source>
        <dbReference type="ARBA" id="ARBA00022571"/>
    </source>
</evidence>
<protein>
    <submittedName>
        <fullName evidence="11">Acetylornithine deacetylase</fullName>
    </submittedName>
</protein>
<keyword evidence="5" id="KW-0028">Amino-acid biosynthesis</keyword>
<keyword evidence="4" id="KW-0055">Arginine biosynthesis</keyword>
<dbReference type="Gene3D" id="3.40.630.10">
    <property type="entry name" value="Zn peptidases"/>
    <property type="match status" value="1"/>
</dbReference>
<keyword evidence="12" id="KW-1185">Reference proteome</keyword>
<dbReference type="InterPro" id="IPR036264">
    <property type="entry name" value="Bact_exopeptidase_dim_dom"/>
</dbReference>
<dbReference type="NCBIfam" id="TIGR01892">
    <property type="entry name" value="AcOrn-deacetyl"/>
    <property type="match status" value="1"/>
</dbReference>
<dbReference type="OrthoDB" id="9809784at2"/>
<reference evidence="11 12" key="1">
    <citation type="submission" date="2017-06" db="EMBL/GenBank/DDBJ databases">
        <authorList>
            <person name="Kim H.J."/>
            <person name="Triplett B.A."/>
        </authorList>
    </citation>
    <scope>NUCLEOTIDE SEQUENCE [LARGE SCALE GENOMIC DNA]</scope>
    <source>
        <strain evidence="11 12">B29T1</strain>
    </source>
</reference>
<keyword evidence="8" id="KW-0862">Zinc</keyword>
<evidence type="ECO:0000259" key="10">
    <source>
        <dbReference type="Pfam" id="PF07687"/>
    </source>
</evidence>
<keyword evidence="7" id="KW-0378">Hydrolase</keyword>
<comment type="similarity">
    <text evidence="2">Belongs to the peptidase M20A family. ArgE subfamily.</text>
</comment>
<comment type="cofactor">
    <cofactor evidence="1">
        <name>Zn(2+)</name>
        <dbReference type="ChEBI" id="CHEBI:29105"/>
    </cofactor>
</comment>
<keyword evidence="6" id="KW-0479">Metal-binding</keyword>
<evidence type="ECO:0000256" key="7">
    <source>
        <dbReference type="ARBA" id="ARBA00022801"/>
    </source>
</evidence>
<dbReference type="InterPro" id="IPR002933">
    <property type="entry name" value="Peptidase_M20"/>
</dbReference>